<name>A0A8J3A3Q5_9PROT</name>
<sequence length="194" mass="21806">MIRLYSILSLCLLIAACDQQSIARSEFMGRVAQLCGNAYEGTIVSNDPQDDDWRAERIVMHVTDCSDDETRIRLYVGEDASRTWILRDEGGQLALRHDHRHEDGTPDAITMYGGPASTSLSNETNSGSRQNFPADEATKEMFDREGIPASKENIWAIEVRPVSNLFAYEMSRPGRYFRIEFNTGDPVVPPVTDD</sequence>
<reference evidence="2 4" key="2">
    <citation type="submission" date="2020-02" db="EMBL/GenBank/DDBJ databases">
        <title>Genome sequence of Parvularcula flava strain NH6-79.</title>
        <authorList>
            <person name="Abdul Karim M.H."/>
            <person name="Lam M.Q."/>
            <person name="Chen S.J."/>
            <person name="Yahya A."/>
            <person name="Shahir S."/>
            <person name="Shamsir M.S."/>
            <person name="Chong C.S."/>
        </authorList>
    </citation>
    <scope>NUCLEOTIDE SEQUENCE [LARGE SCALE GENOMIC DNA]</scope>
    <source>
        <strain evidence="2 4">NH6-79</strain>
    </source>
</reference>
<protein>
    <recommendedName>
        <fullName evidence="5">Lipoprotein</fullName>
    </recommendedName>
</protein>
<evidence type="ECO:0000313" key="1">
    <source>
        <dbReference type="EMBL" id="GGI00732.1"/>
    </source>
</evidence>
<evidence type="ECO:0008006" key="5">
    <source>
        <dbReference type="Google" id="ProtNLM"/>
    </source>
</evidence>
<dbReference type="Proteomes" id="UP000621856">
    <property type="component" value="Unassembled WGS sequence"/>
</dbReference>
<evidence type="ECO:0000313" key="3">
    <source>
        <dbReference type="Proteomes" id="UP000621856"/>
    </source>
</evidence>
<accession>A0A8J3A3Q5</accession>
<reference evidence="1" key="3">
    <citation type="submission" date="2020-09" db="EMBL/GenBank/DDBJ databases">
        <authorList>
            <person name="Sun Q."/>
            <person name="Zhou Y."/>
        </authorList>
    </citation>
    <scope>NUCLEOTIDE SEQUENCE</scope>
    <source>
        <strain evidence="1">CGMCC 1.14984</strain>
    </source>
</reference>
<dbReference type="AlphaFoldDB" id="A0A8J3A3Q5"/>
<dbReference type="Proteomes" id="UP000818603">
    <property type="component" value="Unassembled WGS sequence"/>
</dbReference>
<comment type="caution">
    <text evidence="1">The sequence shown here is derived from an EMBL/GenBank/DDBJ whole genome shotgun (WGS) entry which is preliminary data.</text>
</comment>
<keyword evidence="4" id="KW-1185">Reference proteome</keyword>
<proteinExistence type="predicted"/>
<gene>
    <name evidence="2" type="ORF">FF098_013645</name>
    <name evidence="1" type="ORF">GCM10011355_29720</name>
</gene>
<evidence type="ECO:0000313" key="2">
    <source>
        <dbReference type="EMBL" id="NHK28961.1"/>
    </source>
</evidence>
<dbReference type="RefSeq" id="WP_155141532.1">
    <property type="nucleotide sequence ID" value="NZ_BMGZ01000003.1"/>
</dbReference>
<dbReference type="PROSITE" id="PS51257">
    <property type="entry name" value="PROKAR_LIPOPROTEIN"/>
    <property type="match status" value="1"/>
</dbReference>
<organism evidence="1 3">
    <name type="scientific">Aquisalinus luteolus</name>
    <dbReference type="NCBI Taxonomy" id="1566827"/>
    <lineage>
        <taxon>Bacteria</taxon>
        <taxon>Pseudomonadati</taxon>
        <taxon>Pseudomonadota</taxon>
        <taxon>Alphaproteobacteria</taxon>
        <taxon>Parvularculales</taxon>
        <taxon>Parvularculaceae</taxon>
        <taxon>Aquisalinus</taxon>
    </lineage>
</organism>
<dbReference type="EMBL" id="BMGZ01000003">
    <property type="protein sequence ID" value="GGI00732.1"/>
    <property type="molecule type" value="Genomic_DNA"/>
</dbReference>
<evidence type="ECO:0000313" key="4">
    <source>
        <dbReference type="Proteomes" id="UP000818603"/>
    </source>
</evidence>
<reference evidence="1" key="1">
    <citation type="journal article" date="2014" name="Int. J. Syst. Evol. Microbiol.">
        <title>Complete genome sequence of Corynebacterium casei LMG S-19264T (=DSM 44701T), isolated from a smear-ripened cheese.</title>
        <authorList>
            <consortium name="US DOE Joint Genome Institute (JGI-PGF)"/>
            <person name="Walter F."/>
            <person name="Albersmeier A."/>
            <person name="Kalinowski J."/>
            <person name="Ruckert C."/>
        </authorList>
    </citation>
    <scope>NUCLEOTIDE SEQUENCE</scope>
    <source>
        <strain evidence="1">CGMCC 1.14984</strain>
    </source>
</reference>
<dbReference type="EMBL" id="VCJR02000003">
    <property type="protein sequence ID" value="NHK28961.1"/>
    <property type="molecule type" value="Genomic_DNA"/>
</dbReference>